<dbReference type="InterPro" id="IPR038727">
    <property type="entry name" value="NadR/Ttd14_AAA_dom"/>
</dbReference>
<organism evidence="2 3">
    <name type="scientific">Sphingobacterium hotanense</name>
    <dbReference type="NCBI Taxonomy" id="649196"/>
    <lineage>
        <taxon>Bacteria</taxon>
        <taxon>Pseudomonadati</taxon>
        <taxon>Bacteroidota</taxon>
        <taxon>Sphingobacteriia</taxon>
        <taxon>Sphingobacteriales</taxon>
        <taxon>Sphingobacteriaceae</taxon>
        <taxon>Sphingobacterium</taxon>
    </lineage>
</organism>
<dbReference type="InterPro" id="IPR027417">
    <property type="entry name" value="P-loop_NTPase"/>
</dbReference>
<accession>A0ABT7NMP2</accession>
<sequence>MPMDNFFILTGGPGVGKTTLLRALEKEGFTVVEEVARHIIQEEVQKRGDALPWANKTKYAERMLLGSIDSFEKEQIACPHNICFFDRGIPDTLAYARMEKLDLAHELLERSSNYRYNPIVFILPPWEEIYELDQERKQSWDEALKTYHEVQDTYIAAHYHLVEIPKTDVDSRRDFVMKTIVAAMKMKNNG</sequence>
<reference evidence="2" key="2">
    <citation type="journal article" date="2022" name="Sci. Total Environ.">
        <title>Prevalence, transmission, and molecular epidemiology of tet(X)-positive bacteria among humans, animals, and environmental niches in China: An epidemiological, and genomic-based study.</title>
        <authorList>
            <person name="Dong N."/>
            <person name="Zeng Y."/>
            <person name="Cai C."/>
            <person name="Sun C."/>
            <person name="Lu J."/>
            <person name="Liu C."/>
            <person name="Zhou H."/>
            <person name="Sun Q."/>
            <person name="Shu L."/>
            <person name="Wang H."/>
            <person name="Wang Y."/>
            <person name="Wang S."/>
            <person name="Wu C."/>
            <person name="Chan E.W."/>
            <person name="Chen G."/>
            <person name="Shen Z."/>
            <person name="Chen S."/>
            <person name="Zhang R."/>
        </authorList>
    </citation>
    <scope>NUCLEOTIDE SEQUENCE</scope>
    <source>
        <strain evidence="2">R1692</strain>
    </source>
</reference>
<protein>
    <submittedName>
        <fullName evidence="2">AAA family ATPase</fullName>
    </submittedName>
</protein>
<evidence type="ECO:0000313" key="3">
    <source>
        <dbReference type="Proteomes" id="UP001170954"/>
    </source>
</evidence>
<keyword evidence="3" id="KW-1185">Reference proteome</keyword>
<name>A0ABT7NMP2_9SPHI</name>
<proteinExistence type="predicted"/>
<feature type="domain" description="NadR/Ttd14 AAA" evidence="1">
    <location>
        <begin position="7"/>
        <end position="172"/>
    </location>
</feature>
<dbReference type="EMBL" id="JACAGK010000023">
    <property type="protein sequence ID" value="MDM1048482.1"/>
    <property type="molecule type" value="Genomic_DNA"/>
</dbReference>
<evidence type="ECO:0000313" key="2">
    <source>
        <dbReference type="EMBL" id="MDM1048482.1"/>
    </source>
</evidence>
<comment type="caution">
    <text evidence="2">The sequence shown here is derived from an EMBL/GenBank/DDBJ whole genome shotgun (WGS) entry which is preliminary data.</text>
</comment>
<reference evidence="2" key="1">
    <citation type="submission" date="2020-06" db="EMBL/GenBank/DDBJ databases">
        <authorList>
            <person name="Dong N."/>
        </authorList>
    </citation>
    <scope>NUCLEOTIDE SEQUENCE</scope>
    <source>
        <strain evidence="2">R1692</strain>
    </source>
</reference>
<evidence type="ECO:0000259" key="1">
    <source>
        <dbReference type="Pfam" id="PF13521"/>
    </source>
</evidence>
<dbReference type="Pfam" id="PF13521">
    <property type="entry name" value="AAA_28"/>
    <property type="match status" value="1"/>
</dbReference>
<gene>
    <name evidence="2" type="ORF">HX018_09555</name>
</gene>
<dbReference type="Gene3D" id="3.40.50.300">
    <property type="entry name" value="P-loop containing nucleotide triphosphate hydrolases"/>
    <property type="match status" value="1"/>
</dbReference>
<dbReference type="Proteomes" id="UP001170954">
    <property type="component" value="Unassembled WGS sequence"/>
</dbReference>
<dbReference type="SUPFAM" id="SSF52540">
    <property type="entry name" value="P-loop containing nucleoside triphosphate hydrolases"/>
    <property type="match status" value="1"/>
</dbReference>